<evidence type="ECO:0000259" key="8">
    <source>
        <dbReference type="Pfam" id="PF00080"/>
    </source>
</evidence>
<keyword evidence="6 7" id="KW-0186">Copper</keyword>
<dbReference type="InterPro" id="IPR036423">
    <property type="entry name" value="SOD-like_Cu/Zn_dom_sf"/>
</dbReference>
<dbReference type="InterPro" id="IPR024134">
    <property type="entry name" value="SOD_Cu/Zn_/chaperone"/>
</dbReference>
<dbReference type="PROSITE" id="PS00087">
    <property type="entry name" value="SOD_CU_ZN_1"/>
    <property type="match status" value="1"/>
</dbReference>
<comment type="similarity">
    <text evidence="1 7">Belongs to the Cu-Zn superoxide dismutase family.</text>
</comment>
<dbReference type="GO" id="GO:0004784">
    <property type="term" value="F:superoxide dismutase activity"/>
    <property type="evidence" value="ECO:0007669"/>
    <property type="project" value="UniProtKB-EC"/>
</dbReference>
<reference evidence="9" key="1">
    <citation type="submission" date="2020-11" db="EMBL/GenBank/DDBJ databases">
        <authorList>
            <person name="Tran Van P."/>
        </authorList>
    </citation>
    <scope>NUCLEOTIDE SEQUENCE</scope>
</reference>
<evidence type="ECO:0000256" key="2">
    <source>
        <dbReference type="ARBA" id="ARBA00022723"/>
    </source>
</evidence>
<dbReference type="FunFam" id="2.60.40.200:FF:000001">
    <property type="entry name" value="Superoxide dismutase [Cu-Zn]"/>
    <property type="match status" value="1"/>
</dbReference>
<evidence type="ECO:0000256" key="6">
    <source>
        <dbReference type="ARBA" id="ARBA00023008"/>
    </source>
</evidence>
<feature type="domain" description="Superoxide dismutase copper/zinc binding" evidence="8">
    <location>
        <begin position="72"/>
        <end position="197"/>
    </location>
</feature>
<keyword evidence="2 7" id="KW-0479">Metal-binding</keyword>
<dbReference type="CDD" id="cd00305">
    <property type="entry name" value="Cu-Zn_Superoxide_Dismutase"/>
    <property type="match status" value="1"/>
</dbReference>
<evidence type="ECO:0000256" key="4">
    <source>
        <dbReference type="ARBA" id="ARBA00022862"/>
    </source>
</evidence>
<comment type="cofactor">
    <cofactor evidence="7">
        <name>Zn(2+)</name>
        <dbReference type="ChEBI" id="CHEBI:29105"/>
    </cofactor>
    <text evidence="7">Binds 1 zinc ion per subunit.</text>
</comment>
<dbReference type="InterPro" id="IPR001424">
    <property type="entry name" value="SOD_Cu_Zn_dom"/>
</dbReference>
<keyword evidence="4" id="KW-0049">Antioxidant</keyword>
<protein>
    <recommendedName>
        <fullName evidence="7">Superoxide dismutase [Cu-Zn]</fullName>
        <ecNumber evidence="7">1.15.1.1</ecNumber>
    </recommendedName>
</protein>
<dbReference type="PROSITE" id="PS00332">
    <property type="entry name" value="SOD_CU_ZN_2"/>
    <property type="match status" value="1"/>
</dbReference>
<evidence type="ECO:0000313" key="9">
    <source>
        <dbReference type="EMBL" id="CAD7445483.1"/>
    </source>
</evidence>
<evidence type="ECO:0000256" key="7">
    <source>
        <dbReference type="RuleBase" id="RU000393"/>
    </source>
</evidence>
<dbReference type="InterPro" id="IPR018152">
    <property type="entry name" value="SOD_Cu/Zn_BS"/>
</dbReference>
<dbReference type="PANTHER" id="PTHR10003">
    <property type="entry name" value="SUPEROXIDE DISMUTASE CU-ZN -RELATED"/>
    <property type="match status" value="1"/>
</dbReference>
<dbReference type="Pfam" id="PF00080">
    <property type="entry name" value="Sod_Cu"/>
    <property type="match status" value="1"/>
</dbReference>
<sequence>MTKAVCVLNGEVVKGTVYFEQDVESLRTGGCYTSVLASVVLTDSSQLTSDGFEKLPDQIMYPYAEPYDLQKHGDTPVKVTGEVTGLSKGLHGFHVHEFGDNTNGCTSAGPHFNPHGKDHAGPTDSDRHVGDLGNIEAGANGVAKVNITDSLISLTGAHNIIGRTVVVHADQDDLGKGGHELSKTTGNAGARSACGVIGITK</sequence>
<dbReference type="AlphaFoldDB" id="A0A7R9I2R9"/>
<dbReference type="EC" id="1.15.1.1" evidence="7"/>
<proteinExistence type="inferred from homology"/>
<dbReference type="GO" id="GO:0005507">
    <property type="term" value="F:copper ion binding"/>
    <property type="evidence" value="ECO:0007669"/>
    <property type="project" value="InterPro"/>
</dbReference>
<comment type="cofactor">
    <cofactor evidence="7">
        <name>Cu cation</name>
        <dbReference type="ChEBI" id="CHEBI:23378"/>
    </cofactor>
    <text evidence="7">Binds 1 copper ion per subunit.</text>
</comment>
<keyword evidence="5 7" id="KW-0560">Oxidoreductase</keyword>
<name>A0A7R9I2R9_9NEOP</name>
<dbReference type="PRINTS" id="PR00068">
    <property type="entry name" value="CUZNDISMTASE"/>
</dbReference>
<accession>A0A7R9I2R9</accession>
<organism evidence="9">
    <name type="scientific">Timema bartmani</name>
    <dbReference type="NCBI Taxonomy" id="61472"/>
    <lineage>
        <taxon>Eukaryota</taxon>
        <taxon>Metazoa</taxon>
        <taxon>Ecdysozoa</taxon>
        <taxon>Arthropoda</taxon>
        <taxon>Hexapoda</taxon>
        <taxon>Insecta</taxon>
        <taxon>Pterygota</taxon>
        <taxon>Neoptera</taxon>
        <taxon>Polyneoptera</taxon>
        <taxon>Phasmatodea</taxon>
        <taxon>Timematodea</taxon>
        <taxon>Timematoidea</taxon>
        <taxon>Timematidae</taxon>
        <taxon>Timema</taxon>
    </lineage>
</organism>
<dbReference type="SUPFAM" id="SSF49329">
    <property type="entry name" value="Cu,Zn superoxide dismutase-like"/>
    <property type="match status" value="1"/>
</dbReference>
<dbReference type="EMBL" id="OD567302">
    <property type="protein sequence ID" value="CAD7445483.1"/>
    <property type="molecule type" value="Genomic_DNA"/>
</dbReference>
<comment type="catalytic activity">
    <reaction evidence="7">
        <text>2 superoxide + 2 H(+) = H2O2 + O2</text>
        <dbReference type="Rhea" id="RHEA:20696"/>
        <dbReference type="ChEBI" id="CHEBI:15378"/>
        <dbReference type="ChEBI" id="CHEBI:15379"/>
        <dbReference type="ChEBI" id="CHEBI:16240"/>
        <dbReference type="ChEBI" id="CHEBI:18421"/>
        <dbReference type="EC" id="1.15.1.1"/>
    </reaction>
</comment>
<evidence type="ECO:0000256" key="5">
    <source>
        <dbReference type="ARBA" id="ARBA00023002"/>
    </source>
</evidence>
<gene>
    <name evidence="9" type="ORF">TBIB3V08_LOCUS7835</name>
</gene>
<evidence type="ECO:0000256" key="3">
    <source>
        <dbReference type="ARBA" id="ARBA00022833"/>
    </source>
</evidence>
<comment type="function">
    <text evidence="7">Destroys radicals which are normally produced within the cells and which are toxic to biological systems.</text>
</comment>
<dbReference type="Gene3D" id="2.60.40.200">
    <property type="entry name" value="Superoxide dismutase, copper/zinc binding domain"/>
    <property type="match status" value="1"/>
</dbReference>
<keyword evidence="3 7" id="KW-0862">Zinc</keyword>
<evidence type="ECO:0000256" key="1">
    <source>
        <dbReference type="ARBA" id="ARBA00010457"/>
    </source>
</evidence>